<feature type="region of interest" description="Disordered" evidence="7">
    <location>
        <begin position="1"/>
        <end position="36"/>
    </location>
</feature>
<feature type="domain" description="Xylanolytic transcriptional activator regulatory" evidence="8">
    <location>
        <begin position="190"/>
        <end position="399"/>
    </location>
</feature>
<dbReference type="PANTHER" id="PTHR31944:SF130">
    <property type="entry name" value="ZN(II)2CYS6 TRANSCRIPTION FACTO (EUROFUNG)"/>
    <property type="match status" value="1"/>
</dbReference>
<keyword evidence="6" id="KW-0539">Nucleus</keyword>
<evidence type="ECO:0000313" key="10">
    <source>
        <dbReference type="Proteomes" id="UP000008177"/>
    </source>
</evidence>
<dbReference type="EMBL" id="FQ790347">
    <property type="protein sequence ID" value="CCD53470.1"/>
    <property type="molecule type" value="Genomic_DNA"/>
</dbReference>
<dbReference type="InterPro" id="IPR051430">
    <property type="entry name" value="Fungal_TF_Env_Response"/>
</dbReference>
<evidence type="ECO:0000313" key="9">
    <source>
        <dbReference type="EMBL" id="CCD53470.1"/>
    </source>
</evidence>
<organism evidence="9 10">
    <name type="scientific">Botryotinia fuckeliana (strain T4)</name>
    <name type="common">Noble rot fungus</name>
    <name type="synonym">Botrytis cinerea</name>
    <dbReference type="NCBI Taxonomy" id="999810"/>
    <lineage>
        <taxon>Eukaryota</taxon>
        <taxon>Fungi</taxon>
        <taxon>Dikarya</taxon>
        <taxon>Ascomycota</taxon>
        <taxon>Pezizomycotina</taxon>
        <taxon>Leotiomycetes</taxon>
        <taxon>Helotiales</taxon>
        <taxon>Sclerotiniaceae</taxon>
        <taxon>Botrytis</taxon>
    </lineage>
</organism>
<protein>
    <submittedName>
        <fullName evidence="9">Similar to fungal specific transcription factor</fullName>
    </submittedName>
</protein>
<keyword evidence="3" id="KW-0805">Transcription regulation</keyword>
<dbReference type="GO" id="GO:0005634">
    <property type="term" value="C:nucleus"/>
    <property type="evidence" value="ECO:0007669"/>
    <property type="project" value="TreeGrafter"/>
</dbReference>
<gene>
    <name evidence="9" type="ORF">BofuT4_P135150.1</name>
</gene>
<keyword evidence="1" id="KW-0479">Metal-binding</keyword>
<dbReference type="AlphaFoldDB" id="G2YPC2"/>
<dbReference type="GO" id="GO:0000978">
    <property type="term" value="F:RNA polymerase II cis-regulatory region sequence-specific DNA binding"/>
    <property type="evidence" value="ECO:0007669"/>
    <property type="project" value="TreeGrafter"/>
</dbReference>
<reference evidence="10" key="1">
    <citation type="journal article" date="2011" name="PLoS Genet.">
        <title>Genomic analysis of the necrotrophic fungal pathogens Sclerotinia sclerotiorum and Botrytis cinerea.</title>
        <authorList>
            <person name="Amselem J."/>
            <person name="Cuomo C.A."/>
            <person name="van Kan J.A."/>
            <person name="Viaud M."/>
            <person name="Benito E.P."/>
            <person name="Couloux A."/>
            <person name="Coutinho P.M."/>
            <person name="de Vries R.P."/>
            <person name="Dyer P.S."/>
            <person name="Fillinger S."/>
            <person name="Fournier E."/>
            <person name="Gout L."/>
            <person name="Hahn M."/>
            <person name="Kohn L."/>
            <person name="Lapalu N."/>
            <person name="Plummer K.M."/>
            <person name="Pradier J.M."/>
            <person name="Quevillon E."/>
            <person name="Sharon A."/>
            <person name="Simon A."/>
            <person name="ten Have A."/>
            <person name="Tudzynski B."/>
            <person name="Tudzynski P."/>
            <person name="Wincker P."/>
            <person name="Andrew M."/>
            <person name="Anthouard V."/>
            <person name="Beever R.E."/>
            <person name="Beffa R."/>
            <person name="Benoit I."/>
            <person name="Bouzid O."/>
            <person name="Brault B."/>
            <person name="Chen Z."/>
            <person name="Choquer M."/>
            <person name="Collemare J."/>
            <person name="Cotton P."/>
            <person name="Danchin E.G."/>
            <person name="Da Silva C."/>
            <person name="Gautier A."/>
            <person name="Giraud C."/>
            <person name="Giraud T."/>
            <person name="Gonzalez C."/>
            <person name="Grossetete S."/>
            <person name="Guldener U."/>
            <person name="Henrissat B."/>
            <person name="Howlett B.J."/>
            <person name="Kodira C."/>
            <person name="Kretschmer M."/>
            <person name="Lappartient A."/>
            <person name="Leroch M."/>
            <person name="Levis C."/>
            <person name="Mauceli E."/>
            <person name="Neuveglise C."/>
            <person name="Oeser B."/>
            <person name="Pearson M."/>
            <person name="Poulain J."/>
            <person name="Poussereau N."/>
            <person name="Quesneville H."/>
            <person name="Rascle C."/>
            <person name="Schumacher J."/>
            <person name="Segurens B."/>
            <person name="Sexton A."/>
            <person name="Silva E."/>
            <person name="Sirven C."/>
            <person name="Soanes D.M."/>
            <person name="Talbot N.J."/>
            <person name="Templeton M."/>
            <person name="Yandava C."/>
            <person name="Yarden O."/>
            <person name="Zeng Q."/>
            <person name="Rollins J.A."/>
            <person name="Lebrun M.H."/>
            <person name="Dickman M."/>
        </authorList>
    </citation>
    <scope>NUCLEOTIDE SEQUENCE [LARGE SCALE GENOMIC DNA]</scope>
    <source>
        <strain evidence="10">T4</strain>
    </source>
</reference>
<dbReference type="CDD" id="cd12148">
    <property type="entry name" value="fungal_TF_MHR"/>
    <property type="match status" value="1"/>
</dbReference>
<proteinExistence type="predicted"/>
<dbReference type="Pfam" id="PF04082">
    <property type="entry name" value="Fungal_trans"/>
    <property type="match status" value="1"/>
</dbReference>
<evidence type="ECO:0000256" key="5">
    <source>
        <dbReference type="ARBA" id="ARBA00023163"/>
    </source>
</evidence>
<accession>G2YPC2</accession>
<dbReference type="Proteomes" id="UP000008177">
    <property type="component" value="Unplaced contigs"/>
</dbReference>
<keyword evidence="4" id="KW-0238">DNA-binding</keyword>
<dbReference type="OrthoDB" id="4236860at2759"/>
<evidence type="ECO:0000256" key="6">
    <source>
        <dbReference type="ARBA" id="ARBA00023242"/>
    </source>
</evidence>
<dbReference type="GO" id="GO:0006351">
    <property type="term" value="P:DNA-templated transcription"/>
    <property type="evidence" value="ECO:0007669"/>
    <property type="project" value="InterPro"/>
</dbReference>
<dbReference type="HOGENOM" id="CLU_007091_1_0_1"/>
<evidence type="ECO:0000256" key="3">
    <source>
        <dbReference type="ARBA" id="ARBA00023015"/>
    </source>
</evidence>
<dbReference type="STRING" id="999810.G2YPC2"/>
<name>G2YPC2_BOTF4</name>
<evidence type="ECO:0000259" key="8">
    <source>
        <dbReference type="Pfam" id="PF04082"/>
    </source>
</evidence>
<evidence type="ECO:0000256" key="7">
    <source>
        <dbReference type="SAM" id="MobiDB-lite"/>
    </source>
</evidence>
<keyword evidence="2" id="KW-0862">Zinc</keyword>
<evidence type="ECO:0000256" key="2">
    <source>
        <dbReference type="ARBA" id="ARBA00022833"/>
    </source>
</evidence>
<dbReference type="GO" id="GO:0001228">
    <property type="term" value="F:DNA-binding transcription activator activity, RNA polymerase II-specific"/>
    <property type="evidence" value="ECO:0007669"/>
    <property type="project" value="TreeGrafter"/>
</dbReference>
<dbReference type="InParanoid" id="G2YPC2"/>
<sequence length="730" mass="82976">MDSQISRSTSKTSEGQKVPRKRLQLSCGECRKKKQQAQKNSEEIQKLRSEVAHLTELVSKIHSQNEATIVAESVAAIGVSEMSYGLPSDEFCGEAHGSIIAIDNNLIHPKERAPPSYYTQHHLFRFFEEIPELFPFMKETCEELLEPHGVRIRRDKSTRNDLQARIHCEAECRMEDILPPKDVVDSLVLSYLNNFEQLHRIVHIPTFNKEYAEFWLSGSTRHSTMTALILSMISISVCIPASYNSLTANNHQTVPDQWISACDKWLRGQSSNGRELVHYQIACLMYLAKRMHMIRKKGWCKDTSSLLQNAIMDGLHRDSTSSDDTIFTREMKRRIWAVIRELNLQNSFEAGIPTLLNTIDAKSATPGNIDDEEFDETSKILPISNLSDKHTRTSYQIHSSYSWELRLEVSRRLFATGSPKVLSYDEVLQLTHQLTQAIHSLPAWDEVNSGTTRHTCSPILTHAFLNFQLSECIIGIHRPYLKRKNCKFWLSENICYQISRDILLLNLKLMSTGVQCVTLLREDLLLASLTLTRVTMLQPKGSSSIIMSDSAAIIDFLKQCLPTMGNGYLYGFHKEPWCFLTMATAIKLLEIHAGEGCLVTGKLDVSQRILELYHKYIENQGHRSNFIRQNSISRMSAEYINTHGQSAVHGAVEFPASSWLPFSAFESDPFDLGMDLGNSRRPSHQINLQRMKSQAVAPKKTNSSCNFHDLKTSPIITEEHAPHSRVQARI</sequence>
<evidence type="ECO:0000256" key="4">
    <source>
        <dbReference type="ARBA" id="ARBA00023125"/>
    </source>
</evidence>
<keyword evidence="5" id="KW-0804">Transcription</keyword>
<dbReference type="PANTHER" id="PTHR31944">
    <property type="entry name" value="HEME-RESPONSIVE ZINC FINGER TRANSCRIPTION FACTOR HAP1"/>
    <property type="match status" value="1"/>
</dbReference>
<dbReference type="InterPro" id="IPR007219">
    <property type="entry name" value="XnlR_reg_dom"/>
</dbReference>
<evidence type="ECO:0000256" key="1">
    <source>
        <dbReference type="ARBA" id="ARBA00022723"/>
    </source>
</evidence>
<dbReference type="GO" id="GO:0008270">
    <property type="term" value="F:zinc ion binding"/>
    <property type="evidence" value="ECO:0007669"/>
    <property type="project" value="InterPro"/>
</dbReference>
<feature type="compositionally biased region" description="Polar residues" evidence="7">
    <location>
        <begin position="1"/>
        <end position="15"/>
    </location>
</feature>